<evidence type="ECO:0000256" key="7">
    <source>
        <dbReference type="ARBA" id="ARBA00023136"/>
    </source>
</evidence>
<feature type="transmembrane region" description="Helical" evidence="8">
    <location>
        <begin position="12"/>
        <end position="34"/>
    </location>
</feature>
<feature type="transmembrane region" description="Helical" evidence="8">
    <location>
        <begin position="187"/>
        <end position="208"/>
    </location>
</feature>
<accession>A0ABV8VRP6</accession>
<comment type="caution">
    <text evidence="9">The sequence shown here is derived from an EMBL/GenBank/DDBJ whole genome shotgun (WGS) entry which is preliminary data.</text>
</comment>
<feature type="transmembrane region" description="Helical" evidence="8">
    <location>
        <begin position="122"/>
        <end position="140"/>
    </location>
</feature>
<evidence type="ECO:0000256" key="1">
    <source>
        <dbReference type="ARBA" id="ARBA00004141"/>
    </source>
</evidence>
<evidence type="ECO:0000256" key="3">
    <source>
        <dbReference type="ARBA" id="ARBA00022448"/>
    </source>
</evidence>
<organism evidence="9 10">
    <name type="scientific">Gracilibacillus marinus</name>
    <dbReference type="NCBI Taxonomy" id="630535"/>
    <lineage>
        <taxon>Bacteria</taxon>
        <taxon>Bacillati</taxon>
        <taxon>Bacillota</taxon>
        <taxon>Bacilli</taxon>
        <taxon>Bacillales</taxon>
        <taxon>Bacillaceae</taxon>
        <taxon>Gracilibacillus</taxon>
    </lineage>
</organism>
<evidence type="ECO:0000313" key="10">
    <source>
        <dbReference type="Proteomes" id="UP001595880"/>
    </source>
</evidence>
<protein>
    <submittedName>
        <fullName evidence="9">GerAB/ArcD/ProY family transporter</fullName>
    </submittedName>
</protein>
<dbReference type="PANTHER" id="PTHR34975:SF2">
    <property type="entry name" value="SPORE GERMINATION PROTEIN A2"/>
    <property type="match status" value="1"/>
</dbReference>
<comment type="similarity">
    <text evidence="2">Belongs to the amino acid-polyamine-organocation (APC) superfamily. Spore germination protein (SGP) (TC 2.A.3.9) family.</text>
</comment>
<reference evidence="10" key="1">
    <citation type="journal article" date="2019" name="Int. J. Syst. Evol. Microbiol.">
        <title>The Global Catalogue of Microorganisms (GCM) 10K type strain sequencing project: providing services to taxonomists for standard genome sequencing and annotation.</title>
        <authorList>
            <consortium name="The Broad Institute Genomics Platform"/>
            <consortium name="The Broad Institute Genome Sequencing Center for Infectious Disease"/>
            <person name="Wu L."/>
            <person name="Ma J."/>
        </authorList>
    </citation>
    <scope>NUCLEOTIDE SEQUENCE [LARGE SCALE GENOMIC DNA]</scope>
    <source>
        <strain evidence="10">KACC 14058</strain>
    </source>
</reference>
<evidence type="ECO:0000256" key="8">
    <source>
        <dbReference type="SAM" id="Phobius"/>
    </source>
</evidence>
<sequence length="367" mass="42188">MSSIYSIKPNQQVSPFLLLYIIHATQIGEGILNFERLIAAEAGYDSWIAVLLTGLMMTIILWIIWKLLNEETVDLIGLHQSIFTKWIGNGLTIIVSIYFLLVPILILRSYLEVIKVWLFEDLFTLGFAIILFLLLLYFIVGGFRITTGLLFISVLVTMFLGIFKYIAFTNANIENLLPIMNHSSKEILSAVKPMFYSFLGIELILIYAPFIRHFQTNIKWAIAANWITTFIYLFSAIAIFLYFSEHQLLKIQWPTLHLWKEINLPFVERFEYIGISLHFIAIIATACIYFWAGIQCIHRVTSLNIKKISIVLGIVSVIGFVSLTSFLVVEKLEKVVNEFGFYFLIGYLPLLFFLSLIKKGVKKHAKT</sequence>
<dbReference type="RefSeq" id="WP_390196491.1">
    <property type="nucleotide sequence ID" value="NZ_JBHSDV010000001.1"/>
</dbReference>
<dbReference type="Pfam" id="PF03845">
    <property type="entry name" value="Spore_permease"/>
    <property type="match status" value="1"/>
</dbReference>
<evidence type="ECO:0000313" key="9">
    <source>
        <dbReference type="EMBL" id="MFC4387111.1"/>
    </source>
</evidence>
<keyword evidence="6 8" id="KW-1133">Transmembrane helix</keyword>
<feature type="transmembrane region" description="Helical" evidence="8">
    <location>
        <begin position="46"/>
        <end position="65"/>
    </location>
</feature>
<evidence type="ECO:0000256" key="2">
    <source>
        <dbReference type="ARBA" id="ARBA00007998"/>
    </source>
</evidence>
<feature type="transmembrane region" description="Helical" evidence="8">
    <location>
        <begin position="86"/>
        <end position="110"/>
    </location>
</feature>
<gene>
    <name evidence="9" type="ORF">ACFOZ1_04740</name>
</gene>
<feature type="transmembrane region" description="Helical" evidence="8">
    <location>
        <begin position="339"/>
        <end position="357"/>
    </location>
</feature>
<dbReference type="Proteomes" id="UP001595880">
    <property type="component" value="Unassembled WGS sequence"/>
</dbReference>
<dbReference type="PANTHER" id="PTHR34975">
    <property type="entry name" value="SPORE GERMINATION PROTEIN A2"/>
    <property type="match status" value="1"/>
</dbReference>
<evidence type="ECO:0000256" key="4">
    <source>
        <dbReference type="ARBA" id="ARBA00022544"/>
    </source>
</evidence>
<comment type="subcellular location">
    <subcellularLocation>
        <location evidence="1">Membrane</location>
        <topology evidence="1">Multi-pass membrane protein</topology>
    </subcellularLocation>
</comment>
<feature type="transmembrane region" description="Helical" evidence="8">
    <location>
        <begin position="272"/>
        <end position="296"/>
    </location>
</feature>
<keyword evidence="3" id="KW-0813">Transport</keyword>
<feature type="transmembrane region" description="Helical" evidence="8">
    <location>
        <begin position="147"/>
        <end position="167"/>
    </location>
</feature>
<keyword evidence="5 8" id="KW-0812">Transmembrane</keyword>
<feature type="transmembrane region" description="Helical" evidence="8">
    <location>
        <begin position="308"/>
        <end position="327"/>
    </location>
</feature>
<dbReference type="EMBL" id="JBHSDV010000001">
    <property type="protein sequence ID" value="MFC4387111.1"/>
    <property type="molecule type" value="Genomic_DNA"/>
</dbReference>
<keyword evidence="4" id="KW-0309">Germination</keyword>
<proteinExistence type="inferred from homology"/>
<evidence type="ECO:0000256" key="6">
    <source>
        <dbReference type="ARBA" id="ARBA00022989"/>
    </source>
</evidence>
<evidence type="ECO:0000256" key="5">
    <source>
        <dbReference type="ARBA" id="ARBA00022692"/>
    </source>
</evidence>
<keyword evidence="7 8" id="KW-0472">Membrane</keyword>
<dbReference type="InterPro" id="IPR004761">
    <property type="entry name" value="Spore_GerAB"/>
</dbReference>
<feature type="transmembrane region" description="Helical" evidence="8">
    <location>
        <begin position="220"/>
        <end position="243"/>
    </location>
</feature>
<name>A0ABV8VRP6_9BACI</name>
<keyword evidence="10" id="KW-1185">Reference proteome</keyword>